<evidence type="ECO:0000313" key="2">
    <source>
        <dbReference type="EMBL" id="SBW05628.1"/>
    </source>
</evidence>
<dbReference type="AlphaFoldDB" id="A0A212K1Y7"/>
<dbReference type="EMBL" id="FLUP01000001">
    <property type="protein sequence ID" value="SBW05628.1"/>
    <property type="molecule type" value="Genomic_DNA"/>
</dbReference>
<gene>
    <name evidence="2" type="primary">napD</name>
    <name evidence="2" type="ORF">KM92DES2_12080</name>
</gene>
<feature type="region of interest" description="Disordered" evidence="1">
    <location>
        <begin position="85"/>
        <end position="113"/>
    </location>
</feature>
<dbReference type="RefSeq" id="WP_215648391.1">
    <property type="nucleotide sequence ID" value="NZ_LT598928.1"/>
</dbReference>
<sequence>MAIAGIILSVSAAACAGLEKELRGRDGILDVKRTPDGADIGGLVVVVEQPSDKIQKELMALRELPEVDDLHLAFADYEDDLDAQGHMGCPAHESRCHAGAGDGESGEQAGETK</sequence>
<organism evidence="2">
    <name type="scientific">uncultured Desulfovibrio sp</name>
    <dbReference type="NCBI Taxonomy" id="167968"/>
    <lineage>
        <taxon>Bacteria</taxon>
        <taxon>Pseudomonadati</taxon>
        <taxon>Thermodesulfobacteriota</taxon>
        <taxon>Desulfovibrionia</taxon>
        <taxon>Desulfovibrionales</taxon>
        <taxon>Desulfovibrionaceae</taxon>
        <taxon>Desulfovibrio</taxon>
        <taxon>environmental samples</taxon>
    </lineage>
</organism>
<protein>
    <submittedName>
        <fullName evidence="2">Pathway-specific chaperone NapD</fullName>
    </submittedName>
</protein>
<accession>A0A212K1Y7</accession>
<reference evidence="2" key="1">
    <citation type="submission" date="2016-04" db="EMBL/GenBank/DDBJ databases">
        <authorList>
            <person name="Evans L.H."/>
            <person name="Alamgir A."/>
            <person name="Owens N."/>
            <person name="Weber N.D."/>
            <person name="Virtaneva K."/>
            <person name="Barbian K."/>
            <person name="Babar A."/>
            <person name="Rosenke K."/>
        </authorList>
    </citation>
    <scope>NUCLEOTIDE SEQUENCE</scope>
    <source>
        <strain evidence="2">92-2</strain>
    </source>
</reference>
<evidence type="ECO:0000256" key="1">
    <source>
        <dbReference type="SAM" id="MobiDB-lite"/>
    </source>
</evidence>
<name>A0A212K1Y7_9BACT</name>
<proteinExistence type="predicted"/>